<dbReference type="EMBL" id="JACHJQ010000011">
    <property type="protein sequence ID" value="MBB4911939.1"/>
    <property type="molecule type" value="Genomic_DNA"/>
</dbReference>
<name>A0A7W7VJ35_9PSEU</name>
<feature type="chain" id="PRO_5039149897" evidence="1">
    <location>
        <begin position="19"/>
        <end position="551"/>
    </location>
</feature>
<dbReference type="SUPFAM" id="SSF53850">
    <property type="entry name" value="Periplasmic binding protein-like II"/>
    <property type="match status" value="1"/>
</dbReference>
<comment type="caution">
    <text evidence="3">The sequence shown here is derived from an EMBL/GenBank/DDBJ whole genome shotgun (WGS) entry which is preliminary data.</text>
</comment>
<dbReference type="PROSITE" id="PS51257">
    <property type="entry name" value="PROKAR_LIPOPROTEIN"/>
    <property type="match status" value="1"/>
</dbReference>
<dbReference type="Gene3D" id="3.10.105.10">
    <property type="entry name" value="Dipeptide-binding Protein, Domain 3"/>
    <property type="match status" value="1"/>
</dbReference>
<dbReference type="Gene3D" id="3.40.190.10">
    <property type="entry name" value="Periplasmic binding protein-like II"/>
    <property type="match status" value="1"/>
</dbReference>
<keyword evidence="4" id="KW-1185">Reference proteome</keyword>
<protein>
    <submittedName>
        <fullName evidence="3">ABC-type transport system substrate-binding protein</fullName>
    </submittedName>
</protein>
<feature type="signal peptide" evidence="1">
    <location>
        <begin position="1"/>
        <end position="18"/>
    </location>
</feature>
<gene>
    <name evidence="3" type="ORF">FHR82_008210</name>
</gene>
<dbReference type="CDD" id="cd08501">
    <property type="entry name" value="PBP2_Lpqw"/>
    <property type="match status" value="1"/>
</dbReference>
<dbReference type="GO" id="GO:1904680">
    <property type="term" value="F:peptide transmembrane transporter activity"/>
    <property type="evidence" value="ECO:0007669"/>
    <property type="project" value="TreeGrafter"/>
</dbReference>
<evidence type="ECO:0000313" key="3">
    <source>
        <dbReference type="EMBL" id="MBB4911939.1"/>
    </source>
</evidence>
<evidence type="ECO:0000259" key="2">
    <source>
        <dbReference type="Pfam" id="PF00496"/>
    </source>
</evidence>
<accession>A0A7W7VJ35</accession>
<dbReference type="PANTHER" id="PTHR30290:SF65">
    <property type="entry name" value="MONOACYL PHOSPHATIDYLINOSITOL TETRAMANNOSIDE-BINDING PROTEIN LPQW-RELATED"/>
    <property type="match status" value="1"/>
</dbReference>
<dbReference type="PANTHER" id="PTHR30290">
    <property type="entry name" value="PERIPLASMIC BINDING COMPONENT OF ABC TRANSPORTER"/>
    <property type="match status" value="1"/>
</dbReference>
<dbReference type="Gene3D" id="3.90.76.10">
    <property type="entry name" value="Dipeptide-binding Protein, Domain 1"/>
    <property type="match status" value="1"/>
</dbReference>
<dbReference type="InterPro" id="IPR039424">
    <property type="entry name" value="SBP_5"/>
</dbReference>
<evidence type="ECO:0000256" key="1">
    <source>
        <dbReference type="SAM" id="SignalP"/>
    </source>
</evidence>
<organism evidence="3 4">
    <name type="scientific">Actinophytocola algeriensis</name>
    <dbReference type="NCBI Taxonomy" id="1768010"/>
    <lineage>
        <taxon>Bacteria</taxon>
        <taxon>Bacillati</taxon>
        <taxon>Actinomycetota</taxon>
        <taxon>Actinomycetes</taxon>
        <taxon>Pseudonocardiales</taxon>
        <taxon>Pseudonocardiaceae</taxon>
    </lineage>
</organism>
<dbReference type="Proteomes" id="UP000520767">
    <property type="component" value="Unassembled WGS sequence"/>
</dbReference>
<dbReference type="GO" id="GO:0015833">
    <property type="term" value="P:peptide transport"/>
    <property type="evidence" value="ECO:0007669"/>
    <property type="project" value="TreeGrafter"/>
</dbReference>
<reference evidence="3 4" key="1">
    <citation type="submission" date="2020-08" db="EMBL/GenBank/DDBJ databases">
        <title>Genomic Encyclopedia of Type Strains, Phase III (KMG-III): the genomes of soil and plant-associated and newly described type strains.</title>
        <authorList>
            <person name="Whitman W."/>
        </authorList>
    </citation>
    <scope>NUCLEOTIDE SEQUENCE [LARGE SCALE GENOMIC DNA]</scope>
    <source>
        <strain evidence="3 4">CECT 8960</strain>
    </source>
</reference>
<proteinExistence type="predicted"/>
<feature type="domain" description="Solute-binding protein family 5" evidence="2">
    <location>
        <begin position="103"/>
        <end position="454"/>
    </location>
</feature>
<sequence length="551" mass="57892">MRLLRKLLAAFVVLVAIAGCTPAPRLSNAPISSPANTPVDTGEVVVGVDTIAGGYNPHNFADQSAITTALSTLLLPSVFRPGPDGTPRLDRTLMTSAAVTRTEPYTVTYQIRADASWSDAAPIAAEDFVYLREQMTSQPGVVDSAGYRLISDITARDGGKVVEVVFGKPYPGWRTLFDNLLPAHILKDAPGGWTGALQTNFPATGGPFTVKTLDNDRGEVVLERNDRYWAGPAKLDRIVLRRTEQDTLVDALEQGHDQMALVRTDSVGADTIGELAPAVTTSTVARPSVTTVYLRPSQRLADLPVRQALVAMIDRDQLVTVGTGNGPAAQLRADAQVLAPTAPGYQPTRPGAVGFNTPAAQTLLTGAGYTRTSAGWARDDRPLELVIGAAEERPADVRIAKDVQRQLAAGGVVAEVAEMPGQELYERLYSTDTADAIDIAVTSRPAGGDPATTLATDFGCVTDATPPEPVNPVGYCDPAVQPTIDAALTGSLSVTEALTSVEPALWRAAVAIPLYQEADVLAVRGELSGVTAGAGFAGPFAGAAFWVRSTS</sequence>
<evidence type="ECO:0000313" key="4">
    <source>
        <dbReference type="Proteomes" id="UP000520767"/>
    </source>
</evidence>
<dbReference type="InterPro" id="IPR000914">
    <property type="entry name" value="SBP_5_dom"/>
</dbReference>
<dbReference type="AlphaFoldDB" id="A0A7W7VJ35"/>
<dbReference type="Pfam" id="PF00496">
    <property type="entry name" value="SBP_bac_5"/>
    <property type="match status" value="1"/>
</dbReference>
<keyword evidence="1" id="KW-0732">Signal</keyword>